<dbReference type="Gene3D" id="1.10.472.50">
    <property type="entry name" value="HD-domain/PDEase-like"/>
    <property type="match status" value="1"/>
</dbReference>
<feature type="domain" description="HD/PDEase" evidence="2">
    <location>
        <begin position="71"/>
        <end position="197"/>
    </location>
</feature>
<dbReference type="InterPro" id="IPR006674">
    <property type="entry name" value="HD_domain"/>
</dbReference>
<dbReference type="AlphaFoldDB" id="A0A9P9DEY8"/>
<evidence type="ECO:0000259" key="2">
    <source>
        <dbReference type="SMART" id="SM00471"/>
    </source>
</evidence>
<evidence type="ECO:0000313" key="3">
    <source>
        <dbReference type="EMBL" id="KAH7117757.1"/>
    </source>
</evidence>
<proteinExistence type="predicted"/>
<dbReference type="OrthoDB" id="16547at2759"/>
<dbReference type="Gene3D" id="1.20.58.1910">
    <property type="match status" value="1"/>
</dbReference>
<feature type="region of interest" description="Disordered" evidence="1">
    <location>
        <begin position="1"/>
        <end position="29"/>
    </location>
</feature>
<dbReference type="PANTHER" id="PTHR33594">
    <property type="entry name" value="SUPERFAMILY HYDROLASE, PUTATIVE (AFU_ORTHOLOGUE AFUA_1G03035)-RELATED"/>
    <property type="match status" value="1"/>
</dbReference>
<dbReference type="EMBL" id="JAGMWT010000013">
    <property type="protein sequence ID" value="KAH7117757.1"/>
    <property type="molecule type" value="Genomic_DNA"/>
</dbReference>
<dbReference type="PANTHER" id="PTHR33594:SF1">
    <property type="entry name" value="HD_PDEASE DOMAIN-CONTAINING PROTEIN"/>
    <property type="match status" value="1"/>
</dbReference>
<sequence length="265" mass="30544">MPPKKMPPLPRRDTGAPTQAYGHNPGMPGPYLDSSQQVSSLLLEFPHLAPKDLALAEKVCIEVRKYMKRYDNTHDYEHIQRVVANADRIWNSDPNFARDLDPLVVFLACLMHDVGDHKYLRCWESGERIKEKMLVKCGASKPLARRIQIVATNVSYRHEKKNPGKVLAVRNEYPELAIVQDSDRLDALGPVGLARTFAFHGRSRQFRHTSIWGALQHNWEKLYELPKMMKTEYGREEGQRLWEKTLSFTEEFQKYADISAVVIKS</sequence>
<reference evidence="3" key="1">
    <citation type="journal article" date="2021" name="Nat. Commun.">
        <title>Genetic determinants of endophytism in the Arabidopsis root mycobiome.</title>
        <authorList>
            <person name="Mesny F."/>
            <person name="Miyauchi S."/>
            <person name="Thiergart T."/>
            <person name="Pickel B."/>
            <person name="Atanasova L."/>
            <person name="Karlsson M."/>
            <person name="Huettel B."/>
            <person name="Barry K.W."/>
            <person name="Haridas S."/>
            <person name="Chen C."/>
            <person name="Bauer D."/>
            <person name="Andreopoulos W."/>
            <person name="Pangilinan J."/>
            <person name="LaButti K."/>
            <person name="Riley R."/>
            <person name="Lipzen A."/>
            <person name="Clum A."/>
            <person name="Drula E."/>
            <person name="Henrissat B."/>
            <person name="Kohler A."/>
            <person name="Grigoriev I.V."/>
            <person name="Martin F.M."/>
            <person name="Hacquard S."/>
        </authorList>
    </citation>
    <scope>NUCLEOTIDE SEQUENCE</scope>
    <source>
        <strain evidence="3">MPI-CAGE-CH-0243</strain>
    </source>
</reference>
<evidence type="ECO:0000256" key="1">
    <source>
        <dbReference type="SAM" id="MobiDB-lite"/>
    </source>
</evidence>
<gene>
    <name evidence="3" type="ORF">B0J11DRAFT_90895</name>
</gene>
<dbReference type="Proteomes" id="UP000700596">
    <property type="component" value="Unassembled WGS sequence"/>
</dbReference>
<dbReference type="SUPFAM" id="SSF109604">
    <property type="entry name" value="HD-domain/PDEase-like"/>
    <property type="match status" value="1"/>
</dbReference>
<comment type="caution">
    <text evidence="3">The sequence shown here is derived from an EMBL/GenBank/DDBJ whole genome shotgun (WGS) entry which is preliminary data.</text>
</comment>
<dbReference type="InterPro" id="IPR003607">
    <property type="entry name" value="HD/PDEase_dom"/>
</dbReference>
<evidence type="ECO:0000313" key="4">
    <source>
        <dbReference type="Proteomes" id="UP000700596"/>
    </source>
</evidence>
<organism evidence="3 4">
    <name type="scientific">Dendryphion nanum</name>
    <dbReference type="NCBI Taxonomy" id="256645"/>
    <lineage>
        <taxon>Eukaryota</taxon>
        <taxon>Fungi</taxon>
        <taxon>Dikarya</taxon>
        <taxon>Ascomycota</taxon>
        <taxon>Pezizomycotina</taxon>
        <taxon>Dothideomycetes</taxon>
        <taxon>Pleosporomycetidae</taxon>
        <taxon>Pleosporales</taxon>
        <taxon>Torulaceae</taxon>
        <taxon>Dendryphion</taxon>
    </lineage>
</organism>
<dbReference type="Pfam" id="PF01966">
    <property type="entry name" value="HD"/>
    <property type="match status" value="1"/>
</dbReference>
<dbReference type="CDD" id="cd00077">
    <property type="entry name" value="HDc"/>
    <property type="match status" value="1"/>
</dbReference>
<name>A0A9P9DEY8_9PLEO</name>
<accession>A0A9P9DEY8</accession>
<dbReference type="SMART" id="SM00471">
    <property type="entry name" value="HDc"/>
    <property type="match status" value="1"/>
</dbReference>
<keyword evidence="4" id="KW-1185">Reference proteome</keyword>
<protein>
    <recommendedName>
        <fullName evidence="2">HD/PDEase domain-containing protein</fullName>
    </recommendedName>
</protein>